<keyword evidence="5" id="KW-1185">Reference proteome</keyword>
<dbReference type="EMBL" id="CP019343">
    <property type="protein sequence ID" value="ARN75857.1"/>
    <property type="molecule type" value="Genomic_DNA"/>
</dbReference>
<dbReference type="SUPFAM" id="SSF53850">
    <property type="entry name" value="Periplasmic binding protein-like II"/>
    <property type="match status" value="1"/>
</dbReference>
<feature type="chain" id="PRO_5012959768" description="Solute-binding protein family 5 domain-containing protein" evidence="2">
    <location>
        <begin position="21"/>
        <end position="616"/>
    </location>
</feature>
<dbReference type="Pfam" id="PF00496">
    <property type="entry name" value="SBP_bac_5"/>
    <property type="match status" value="1"/>
</dbReference>
<dbReference type="PIRSF" id="PIRSF002741">
    <property type="entry name" value="MppA"/>
    <property type="match status" value="1"/>
</dbReference>
<dbReference type="Gene3D" id="3.10.105.10">
    <property type="entry name" value="Dipeptide-binding Protein, Domain 3"/>
    <property type="match status" value="1"/>
</dbReference>
<dbReference type="CDD" id="cd08497">
    <property type="entry name" value="MbnE-like"/>
    <property type="match status" value="1"/>
</dbReference>
<proteinExistence type="predicted"/>
<dbReference type="OrthoDB" id="9803988at2"/>
<dbReference type="GO" id="GO:1904680">
    <property type="term" value="F:peptide transmembrane transporter activity"/>
    <property type="evidence" value="ECO:0007669"/>
    <property type="project" value="TreeGrafter"/>
</dbReference>
<dbReference type="PANTHER" id="PTHR30290">
    <property type="entry name" value="PERIPLASMIC BINDING COMPONENT OF ABC TRANSPORTER"/>
    <property type="match status" value="1"/>
</dbReference>
<evidence type="ECO:0000256" key="2">
    <source>
        <dbReference type="SAM" id="SignalP"/>
    </source>
</evidence>
<dbReference type="GO" id="GO:0043190">
    <property type="term" value="C:ATP-binding cassette (ABC) transporter complex"/>
    <property type="evidence" value="ECO:0007669"/>
    <property type="project" value="InterPro"/>
</dbReference>
<dbReference type="AlphaFoldDB" id="A0A1X9NLZ8"/>
<feature type="domain" description="Solute-binding protein family 5" evidence="3">
    <location>
        <begin position="104"/>
        <end position="512"/>
    </location>
</feature>
<dbReference type="KEGG" id="osg:BST96_18165"/>
<organism evidence="4 5">
    <name type="scientific">Oceanicoccus sagamiensis</name>
    <dbReference type="NCBI Taxonomy" id="716816"/>
    <lineage>
        <taxon>Bacteria</taxon>
        <taxon>Pseudomonadati</taxon>
        <taxon>Pseudomonadota</taxon>
        <taxon>Gammaproteobacteria</taxon>
        <taxon>Cellvibrionales</taxon>
        <taxon>Spongiibacteraceae</taxon>
        <taxon>Oceanicoccus</taxon>
    </lineage>
</organism>
<dbReference type="RefSeq" id="WP_085760050.1">
    <property type="nucleotide sequence ID" value="NZ_CP019343.1"/>
</dbReference>
<dbReference type="InterPro" id="IPR030678">
    <property type="entry name" value="Peptide/Ni-bd"/>
</dbReference>
<dbReference type="Gene3D" id="3.40.190.10">
    <property type="entry name" value="Periplasmic binding protein-like II"/>
    <property type="match status" value="1"/>
</dbReference>
<keyword evidence="1 2" id="KW-0732">Signal</keyword>
<gene>
    <name evidence="4" type="ORF">BST96_18165</name>
</gene>
<dbReference type="STRING" id="716816.BST96_18165"/>
<protein>
    <recommendedName>
        <fullName evidence="3">Solute-binding protein family 5 domain-containing protein</fullName>
    </recommendedName>
</protein>
<dbReference type="GO" id="GO:0042884">
    <property type="term" value="P:microcin transport"/>
    <property type="evidence" value="ECO:0007669"/>
    <property type="project" value="TreeGrafter"/>
</dbReference>
<feature type="signal peptide" evidence="2">
    <location>
        <begin position="1"/>
        <end position="20"/>
    </location>
</feature>
<evidence type="ECO:0000313" key="4">
    <source>
        <dbReference type="EMBL" id="ARN75857.1"/>
    </source>
</evidence>
<accession>A0A1X9NLZ8</accession>
<evidence type="ECO:0000259" key="3">
    <source>
        <dbReference type="Pfam" id="PF00496"/>
    </source>
</evidence>
<dbReference type="InterPro" id="IPR000914">
    <property type="entry name" value="SBP_5_dom"/>
</dbReference>
<reference evidence="4 5" key="1">
    <citation type="submission" date="2016-11" db="EMBL/GenBank/DDBJ databases">
        <title>Trade-off between light-utilization and light-protection in marine flavobacteria.</title>
        <authorList>
            <person name="Kumagai Y."/>
        </authorList>
    </citation>
    <scope>NUCLEOTIDE SEQUENCE [LARGE SCALE GENOMIC DNA]</scope>
    <source>
        <strain evidence="4 5">NBRC 107125</strain>
    </source>
</reference>
<dbReference type="InterPro" id="IPR039424">
    <property type="entry name" value="SBP_5"/>
</dbReference>
<dbReference type="GO" id="GO:0015833">
    <property type="term" value="P:peptide transport"/>
    <property type="evidence" value="ECO:0007669"/>
    <property type="project" value="TreeGrafter"/>
</dbReference>
<dbReference type="Proteomes" id="UP000193450">
    <property type="component" value="Chromosome"/>
</dbReference>
<dbReference type="FunFam" id="3.10.105.10:FF:000005">
    <property type="entry name" value="ABC transporter substrate-binding protein"/>
    <property type="match status" value="1"/>
</dbReference>
<evidence type="ECO:0000256" key="1">
    <source>
        <dbReference type="ARBA" id="ARBA00022729"/>
    </source>
</evidence>
<evidence type="ECO:0000313" key="5">
    <source>
        <dbReference type="Proteomes" id="UP000193450"/>
    </source>
</evidence>
<dbReference type="PANTHER" id="PTHR30290:SF64">
    <property type="entry name" value="ABC TRANSPORTER PERIPLASMIC BINDING PROTEIN"/>
    <property type="match status" value="1"/>
</dbReference>
<name>A0A1X9NLZ8_9GAMM</name>
<sequence>MIRNLLVAFSIYTLATSALAAPDNHSSLIHGIAMHGEVKYPADFQRFDYTSAQAVKGGTLRRGLQGTFDSLNPFIAKGSSGDKLSLLYDTLTVQSGDEAFSQYGLLAEHIEIPEDRSWVIFHLHKTAKFHDGEAVKASDVVFTFNLLMEQGAPFYRSYYGGVSTVEALSPHQVKFTFKDGVNRELALIIGQLPVLPEHYWSSRDFSASSLEFPLGSGPYQIQSADAGRSIVYQRVKDYWAEDLPVNRGINNFDTIQIDYYKDGVVVLEALKAGRFDFRWENISKQWATSYTGPAFDQGLLQKSMIEHDNPSGMQCFLINLRKDKFKDSRVRQALNYAFDYEWSNKNLFYGLYARTNSFFANSELASSGIPEGRELEILEEFRGSVPDSVFTQTYTNPISDGSGNNRGNLRKAAKLLKEAGWVVKDNQLVNAKTGQPFTIEMIIYAPSSERIVNPYAKALKRLGIVMTVKNVEISQYINRMRSFDYDMVTGGMGQSLSPGNEQMEYWHSSSADKQGSRNYAGIQNKAIDKLVELVIAAPSREELVYRTRALDRVLLHNHYVVPQFHSGAHRIAYWDKFGQPDIAPKYDSGYSMGLMTWWVDPDKEKQLNNAKQSIKQ</sequence>
<dbReference type="GO" id="GO:0030288">
    <property type="term" value="C:outer membrane-bounded periplasmic space"/>
    <property type="evidence" value="ECO:0007669"/>
    <property type="project" value="TreeGrafter"/>
</dbReference>